<name>A0AAQ3ULI8_PASNO</name>
<evidence type="ECO:0000256" key="1">
    <source>
        <dbReference type="SAM" id="MobiDB-lite"/>
    </source>
</evidence>
<dbReference type="EMBL" id="CP144753">
    <property type="protein sequence ID" value="WVZ93563.1"/>
    <property type="molecule type" value="Genomic_DNA"/>
</dbReference>
<dbReference type="AlphaFoldDB" id="A0AAQ3ULI8"/>
<organism evidence="2 3">
    <name type="scientific">Paspalum notatum var. saurae</name>
    <dbReference type="NCBI Taxonomy" id="547442"/>
    <lineage>
        <taxon>Eukaryota</taxon>
        <taxon>Viridiplantae</taxon>
        <taxon>Streptophyta</taxon>
        <taxon>Embryophyta</taxon>
        <taxon>Tracheophyta</taxon>
        <taxon>Spermatophyta</taxon>
        <taxon>Magnoliopsida</taxon>
        <taxon>Liliopsida</taxon>
        <taxon>Poales</taxon>
        <taxon>Poaceae</taxon>
        <taxon>PACMAD clade</taxon>
        <taxon>Panicoideae</taxon>
        <taxon>Andropogonodae</taxon>
        <taxon>Paspaleae</taxon>
        <taxon>Paspalinae</taxon>
        <taxon>Paspalum</taxon>
    </lineage>
</organism>
<sequence>MLSSNSTLPHLRLVFTTPILPVVASSKGSRLGNGAGALSPAPSSKLGDNEVADLERLASEGAD</sequence>
<protein>
    <submittedName>
        <fullName evidence="2">Uncharacterized protein</fullName>
    </submittedName>
</protein>
<feature type="region of interest" description="Disordered" evidence="1">
    <location>
        <begin position="30"/>
        <end position="51"/>
    </location>
</feature>
<accession>A0AAQ3ULI8</accession>
<gene>
    <name evidence="2" type="ORF">U9M48_039533</name>
</gene>
<reference evidence="2 3" key="1">
    <citation type="submission" date="2024-02" db="EMBL/GenBank/DDBJ databases">
        <title>High-quality chromosome-scale genome assembly of Pensacola bahiagrass (Paspalum notatum Flugge var. saurae).</title>
        <authorList>
            <person name="Vega J.M."/>
            <person name="Podio M."/>
            <person name="Orjuela J."/>
            <person name="Siena L.A."/>
            <person name="Pessino S.C."/>
            <person name="Combes M.C."/>
            <person name="Mariac C."/>
            <person name="Albertini E."/>
            <person name="Pupilli F."/>
            <person name="Ortiz J.P.A."/>
            <person name="Leblanc O."/>
        </authorList>
    </citation>
    <scope>NUCLEOTIDE SEQUENCE [LARGE SCALE GENOMIC DNA]</scope>
    <source>
        <strain evidence="2">R1</strain>
        <tissue evidence="2">Leaf</tissue>
    </source>
</reference>
<evidence type="ECO:0000313" key="2">
    <source>
        <dbReference type="EMBL" id="WVZ93563.1"/>
    </source>
</evidence>
<proteinExistence type="predicted"/>
<keyword evidence="3" id="KW-1185">Reference proteome</keyword>
<dbReference type="Proteomes" id="UP001341281">
    <property type="component" value="Chromosome 09"/>
</dbReference>
<evidence type="ECO:0000313" key="3">
    <source>
        <dbReference type="Proteomes" id="UP001341281"/>
    </source>
</evidence>